<dbReference type="OrthoDB" id="10017536at2759"/>
<proteinExistence type="predicted"/>
<dbReference type="Proteomes" id="UP000276133">
    <property type="component" value="Unassembled WGS sequence"/>
</dbReference>
<reference evidence="1 2" key="1">
    <citation type="journal article" date="2018" name="Sci. Rep.">
        <title>Genomic signatures of local adaptation to the degree of environmental predictability in rotifers.</title>
        <authorList>
            <person name="Franch-Gras L."/>
            <person name="Hahn C."/>
            <person name="Garcia-Roger E.M."/>
            <person name="Carmona M.J."/>
            <person name="Serra M."/>
            <person name="Gomez A."/>
        </authorList>
    </citation>
    <scope>NUCLEOTIDE SEQUENCE [LARGE SCALE GENOMIC DNA]</scope>
    <source>
        <strain evidence="1">HYR1</strain>
    </source>
</reference>
<evidence type="ECO:0000313" key="1">
    <source>
        <dbReference type="EMBL" id="RMZ96789.1"/>
    </source>
</evidence>
<sequence length="125" mass="14811">MPEVVFPDAEVCGCFFHLKKSIWRHILSDVFVPSDLVIGAFVLLQQNVTSKLSKLYKYFEEIYIGVKGRERYGNRKEPRYSILLWNCYQRTQLACRCEFNIIPLLYYFSELKFCAINFNPKLPKL</sequence>
<name>A0A3M7PCS1_BRAPC</name>
<dbReference type="EMBL" id="REGN01011906">
    <property type="protein sequence ID" value="RMZ96789.1"/>
    <property type="molecule type" value="Genomic_DNA"/>
</dbReference>
<gene>
    <name evidence="1" type="ORF">BpHYR1_047432</name>
</gene>
<evidence type="ECO:0000313" key="2">
    <source>
        <dbReference type="Proteomes" id="UP000276133"/>
    </source>
</evidence>
<evidence type="ECO:0008006" key="3">
    <source>
        <dbReference type="Google" id="ProtNLM"/>
    </source>
</evidence>
<keyword evidence="2" id="KW-1185">Reference proteome</keyword>
<protein>
    <recommendedName>
        <fullName evidence="3">MULE transposase domain-containing protein</fullName>
    </recommendedName>
</protein>
<accession>A0A3M7PCS1</accession>
<dbReference type="AlphaFoldDB" id="A0A3M7PCS1"/>
<comment type="caution">
    <text evidence="1">The sequence shown here is derived from an EMBL/GenBank/DDBJ whole genome shotgun (WGS) entry which is preliminary data.</text>
</comment>
<organism evidence="1 2">
    <name type="scientific">Brachionus plicatilis</name>
    <name type="common">Marine rotifer</name>
    <name type="synonym">Brachionus muelleri</name>
    <dbReference type="NCBI Taxonomy" id="10195"/>
    <lineage>
        <taxon>Eukaryota</taxon>
        <taxon>Metazoa</taxon>
        <taxon>Spiralia</taxon>
        <taxon>Gnathifera</taxon>
        <taxon>Rotifera</taxon>
        <taxon>Eurotatoria</taxon>
        <taxon>Monogononta</taxon>
        <taxon>Pseudotrocha</taxon>
        <taxon>Ploima</taxon>
        <taxon>Brachionidae</taxon>
        <taxon>Brachionus</taxon>
    </lineage>
</organism>